<dbReference type="Proteomes" id="UP000772151">
    <property type="component" value="Unassembled WGS sequence"/>
</dbReference>
<protein>
    <submittedName>
        <fullName evidence="2">Uncharacterized protein</fullName>
    </submittedName>
</protein>
<dbReference type="EMBL" id="SVCA01000002">
    <property type="protein sequence ID" value="MBE6084587.1"/>
    <property type="molecule type" value="Genomic_DNA"/>
</dbReference>
<accession>A0A927WDD1</accession>
<evidence type="ECO:0000313" key="2">
    <source>
        <dbReference type="EMBL" id="MBE6084587.1"/>
    </source>
</evidence>
<dbReference type="AlphaFoldDB" id="A0A927WDD1"/>
<comment type="caution">
    <text evidence="2">The sequence shown here is derived from an EMBL/GenBank/DDBJ whole genome shotgun (WGS) entry which is preliminary data.</text>
</comment>
<evidence type="ECO:0000313" key="3">
    <source>
        <dbReference type="Proteomes" id="UP000772151"/>
    </source>
</evidence>
<evidence type="ECO:0000256" key="1">
    <source>
        <dbReference type="SAM" id="MobiDB-lite"/>
    </source>
</evidence>
<reference evidence="2" key="1">
    <citation type="submission" date="2019-04" db="EMBL/GenBank/DDBJ databases">
        <title>Evolution of Biomass-Degrading Anaerobic Consortia Revealed by Metagenomics.</title>
        <authorList>
            <person name="Peng X."/>
        </authorList>
    </citation>
    <scope>NUCLEOTIDE SEQUENCE</scope>
    <source>
        <strain evidence="2">SIG242</strain>
    </source>
</reference>
<name>A0A927WDD1_SELRU</name>
<sequence>MDRKENAKMSEWELENVAGGQTFWYMQITGTWEDPATGREYKDGFLVRLSNIATGEKASSKWMTAKEFDMFREKMEHRGHEFIEGDSNPGGVDGLVKS</sequence>
<feature type="region of interest" description="Disordered" evidence="1">
    <location>
        <begin position="79"/>
        <end position="98"/>
    </location>
</feature>
<dbReference type="RefSeq" id="WP_303668674.1">
    <property type="nucleotide sequence ID" value="NZ_SVCA01000002.1"/>
</dbReference>
<organism evidence="2 3">
    <name type="scientific">Selenomonas ruminantium</name>
    <dbReference type="NCBI Taxonomy" id="971"/>
    <lineage>
        <taxon>Bacteria</taxon>
        <taxon>Bacillati</taxon>
        <taxon>Bacillota</taxon>
        <taxon>Negativicutes</taxon>
        <taxon>Selenomonadales</taxon>
        <taxon>Selenomonadaceae</taxon>
        <taxon>Selenomonas</taxon>
    </lineage>
</organism>
<proteinExistence type="predicted"/>
<gene>
    <name evidence="2" type="ORF">E7203_03820</name>
</gene>